<keyword evidence="2" id="KW-1185">Reference proteome</keyword>
<reference evidence="1 2" key="1">
    <citation type="submission" date="2023-08" db="EMBL/GenBank/DDBJ databases">
        <title>A Necator americanus chromosomal reference genome.</title>
        <authorList>
            <person name="Ilik V."/>
            <person name="Petrzelkova K.J."/>
            <person name="Pardy F."/>
            <person name="Fuh T."/>
            <person name="Niatou-Singa F.S."/>
            <person name="Gouil Q."/>
            <person name="Baker L."/>
            <person name="Ritchie M.E."/>
            <person name="Jex A.R."/>
            <person name="Gazzola D."/>
            <person name="Li H."/>
            <person name="Toshio Fujiwara R."/>
            <person name="Zhan B."/>
            <person name="Aroian R.V."/>
            <person name="Pafco B."/>
            <person name="Schwarz E.M."/>
        </authorList>
    </citation>
    <scope>NUCLEOTIDE SEQUENCE [LARGE SCALE GENOMIC DNA]</scope>
    <source>
        <strain evidence="1 2">Aroian</strain>
        <tissue evidence="1">Whole animal</tissue>
    </source>
</reference>
<organism evidence="1 2">
    <name type="scientific">Necator americanus</name>
    <name type="common">Human hookworm</name>
    <dbReference type="NCBI Taxonomy" id="51031"/>
    <lineage>
        <taxon>Eukaryota</taxon>
        <taxon>Metazoa</taxon>
        <taxon>Ecdysozoa</taxon>
        <taxon>Nematoda</taxon>
        <taxon>Chromadorea</taxon>
        <taxon>Rhabditida</taxon>
        <taxon>Rhabditina</taxon>
        <taxon>Rhabditomorpha</taxon>
        <taxon>Strongyloidea</taxon>
        <taxon>Ancylostomatidae</taxon>
        <taxon>Bunostominae</taxon>
        <taxon>Necator</taxon>
    </lineage>
</organism>
<proteinExistence type="predicted"/>
<gene>
    <name evidence="1" type="primary">Necator_chrII.g7816</name>
    <name evidence="1" type="ORF">RB195_020022</name>
</gene>
<protein>
    <submittedName>
        <fullName evidence="1">Uncharacterized protein</fullName>
    </submittedName>
</protein>
<name>A0ABR1CGU2_NECAM</name>
<dbReference type="Proteomes" id="UP001303046">
    <property type="component" value="Unassembled WGS sequence"/>
</dbReference>
<sequence length="122" mass="13860">MMAGLRSRHASSTPRDPLFDSIEMQLDFEPRKKTNFTGLRKLNCDGTSFFPVSSSRPFSYDSANIFEGSHFVQPIEMQRKSRCLCRVDTVVGVVRENIQESTFSELECSAVYIECHPSKSAR</sequence>
<evidence type="ECO:0000313" key="2">
    <source>
        <dbReference type="Proteomes" id="UP001303046"/>
    </source>
</evidence>
<dbReference type="EMBL" id="JAVFWL010000002">
    <property type="protein sequence ID" value="KAK6737659.1"/>
    <property type="molecule type" value="Genomic_DNA"/>
</dbReference>
<comment type="caution">
    <text evidence="1">The sequence shown here is derived from an EMBL/GenBank/DDBJ whole genome shotgun (WGS) entry which is preliminary data.</text>
</comment>
<accession>A0ABR1CGU2</accession>
<evidence type="ECO:0000313" key="1">
    <source>
        <dbReference type="EMBL" id="KAK6737659.1"/>
    </source>
</evidence>